<keyword evidence="3" id="KW-0479">Metal-binding</keyword>
<comment type="similarity">
    <text evidence="2">Belongs to the peptidase M24B family.</text>
</comment>
<dbReference type="InterPro" id="IPR036005">
    <property type="entry name" value="Creatinase/aminopeptidase-like"/>
</dbReference>
<evidence type="ECO:0000256" key="6">
    <source>
        <dbReference type="SAM" id="MobiDB-lite"/>
    </source>
</evidence>
<dbReference type="FunFam" id="3.90.230.10:FF:000007">
    <property type="entry name" value="Xaa-Pro aminopeptidase P"/>
    <property type="match status" value="1"/>
</dbReference>
<dbReference type="FunFam" id="3.40.350.10:FF:000003">
    <property type="entry name" value="Xaa-pro aminopeptidase P"/>
    <property type="match status" value="1"/>
</dbReference>
<evidence type="ECO:0000256" key="5">
    <source>
        <dbReference type="ARBA" id="ARBA00023211"/>
    </source>
</evidence>
<dbReference type="InterPro" id="IPR000994">
    <property type="entry name" value="Pept_M24"/>
</dbReference>
<reference evidence="10" key="1">
    <citation type="submission" date="2021-01" db="EMBL/GenBank/DDBJ databases">
        <authorList>
            <person name="Corre E."/>
            <person name="Pelletier E."/>
            <person name="Niang G."/>
            <person name="Scheremetjew M."/>
            <person name="Finn R."/>
            <person name="Kale V."/>
            <person name="Holt S."/>
            <person name="Cochrane G."/>
            <person name="Meng A."/>
            <person name="Brown T."/>
            <person name="Cohen L."/>
        </authorList>
    </citation>
    <scope>NUCLEOTIDE SEQUENCE</scope>
    <source>
        <strain evidence="10">CCMP722</strain>
    </source>
</reference>
<dbReference type="InterPro" id="IPR050422">
    <property type="entry name" value="X-Pro_aminopeptidase_P"/>
</dbReference>
<evidence type="ECO:0000259" key="8">
    <source>
        <dbReference type="Pfam" id="PF01321"/>
    </source>
</evidence>
<dbReference type="PANTHER" id="PTHR43763:SF6">
    <property type="entry name" value="XAA-PRO AMINOPEPTIDASE 1"/>
    <property type="match status" value="1"/>
</dbReference>
<dbReference type="GO" id="GO:0070006">
    <property type="term" value="F:metalloaminopeptidase activity"/>
    <property type="evidence" value="ECO:0007669"/>
    <property type="project" value="InterPro"/>
</dbReference>
<dbReference type="InterPro" id="IPR029149">
    <property type="entry name" value="Creatin/AminoP/Spt16_N"/>
</dbReference>
<feature type="region of interest" description="Disordered" evidence="6">
    <location>
        <begin position="51"/>
        <end position="75"/>
    </location>
</feature>
<dbReference type="GO" id="GO:0046872">
    <property type="term" value="F:metal ion binding"/>
    <property type="evidence" value="ECO:0007669"/>
    <property type="project" value="UniProtKB-KW"/>
</dbReference>
<evidence type="ECO:0000256" key="3">
    <source>
        <dbReference type="ARBA" id="ARBA00022723"/>
    </source>
</evidence>
<evidence type="ECO:0000256" key="1">
    <source>
        <dbReference type="ARBA" id="ARBA00001936"/>
    </source>
</evidence>
<organism evidence="10">
    <name type="scientific">Pyramimonas obovata</name>
    <dbReference type="NCBI Taxonomy" id="1411642"/>
    <lineage>
        <taxon>Eukaryota</taxon>
        <taxon>Viridiplantae</taxon>
        <taxon>Chlorophyta</taxon>
        <taxon>Pyramimonadophyceae</taxon>
        <taxon>Pyramimonadales</taxon>
        <taxon>Pyramimonadaceae</taxon>
        <taxon>Pyramimonas</taxon>
        <taxon>Pyramimonas incertae sedis</taxon>
    </lineage>
</organism>
<dbReference type="AlphaFoldDB" id="A0A7S0MSJ5"/>
<dbReference type="SUPFAM" id="SSF53092">
    <property type="entry name" value="Creatinase/prolidase N-terminal domain"/>
    <property type="match status" value="1"/>
</dbReference>
<evidence type="ECO:0000313" key="10">
    <source>
        <dbReference type="EMBL" id="CAD8649007.1"/>
    </source>
</evidence>
<dbReference type="PANTHER" id="PTHR43763">
    <property type="entry name" value="XAA-PRO AMINOPEPTIDASE 1"/>
    <property type="match status" value="1"/>
</dbReference>
<sequence>MQTNDFAHFSMSLRGCCSWRMAQLTYTSTGVPLQKRPLASAQGSLRARALVSRVSSRSTSSSPLSTGTSHRNSSVFQETVARHSALSLGAVRNLTGRRVASFGMPKRTLSKVDSRVAKRALVTAAESGGDERLAAFREKMAAAQNGKGVDAYIIPSDDPHGSEYVAECYARREFISQFTGSAGTAVVTKTQALLWTDGRYFLQAEKELGPEWTLMRAGLPNTPDYADYLASELEKGARVGIDPNTIASGAALELKATLEEKKMALAPLEENLVDAVWGSDRPPFPDAPLRVHPLQFAGVSVADKLATLRQAMAKEGCSAMMVSSLDEIAWLLNVRGGDIAHCPVTLAFAVVEMDKATLYTDQDKVTPEVAAHLAEAKVSCRPYDLKAARIDATEALKAAGGMVWVDPDKSSLAVMDAAKAAAKEAKKAIEAKAKAKAKKAGKKKAGVEAAAESAPVGVFESKTPLGLAKALKNEAELAGMREAHLRDSAAMAQFFAWLEAEVAAGRSVTEAEVGLKLIEVRGQQEGFIEESFPTIAGAGPNGAIIHYRAIAGADRSISADTMLLLDSGAQYDCGTTDVTRTMHLGEPSDHQCEAYTRVLQGNIGLDQAVFPSGLPGFMLDSFARKALWQAGLDYRHGTGHGVGAGLNVHEGPQGISPRYNNTQEMLAGMIVSNEPGYYEDGSFGIRIENLLVVSEQSTANNFGGVDFLGFNALTLIPIQAKMIKPELLAPAEVDWINAYHAKVWEAISPRVEGAALEWLRANTQPLTVAAAVAA</sequence>
<dbReference type="InterPro" id="IPR033740">
    <property type="entry name" value="Pept_M24B"/>
</dbReference>
<feature type="compositionally biased region" description="Low complexity" evidence="6">
    <location>
        <begin position="51"/>
        <end position="69"/>
    </location>
</feature>
<gene>
    <name evidence="10" type="ORF">POBO1169_LOCUS840</name>
</gene>
<dbReference type="Pfam" id="PF16188">
    <property type="entry name" value="Peptidase_M24_C"/>
    <property type="match status" value="1"/>
</dbReference>
<evidence type="ECO:0008006" key="11">
    <source>
        <dbReference type="Google" id="ProtNLM"/>
    </source>
</evidence>
<keyword evidence="5" id="KW-0464">Manganese</keyword>
<feature type="domain" description="Peptidase M24 C-terminal" evidence="9">
    <location>
        <begin position="707"/>
        <end position="766"/>
    </location>
</feature>
<name>A0A7S0MSJ5_9CHLO</name>
<feature type="domain" description="Peptidase M24" evidence="7">
    <location>
        <begin position="479"/>
        <end position="695"/>
    </location>
</feature>
<dbReference type="SUPFAM" id="SSF55920">
    <property type="entry name" value="Creatinase/aminopeptidase"/>
    <property type="match status" value="1"/>
</dbReference>
<accession>A0A7S0MSJ5</accession>
<feature type="domain" description="Creatinase N-terminal" evidence="8">
    <location>
        <begin position="132"/>
        <end position="266"/>
    </location>
</feature>
<dbReference type="InterPro" id="IPR000587">
    <property type="entry name" value="Creatinase_N"/>
</dbReference>
<dbReference type="InterPro" id="IPR032416">
    <property type="entry name" value="Peptidase_M24_C"/>
</dbReference>
<keyword evidence="4" id="KW-0378">Hydrolase</keyword>
<comment type="cofactor">
    <cofactor evidence="1">
        <name>Mn(2+)</name>
        <dbReference type="ChEBI" id="CHEBI:29035"/>
    </cofactor>
</comment>
<dbReference type="Gene3D" id="3.90.230.10">
    <property type="entry name" value="Creatinase/methionine aminopeptidase superfamily"/>
    <property type="match status" value="1"/>
</dbReference>
<dbReference type="Pfam" id="PF16189">
    <property type="entry name" value="Creatinase_N_2"/>
    <property type="match status" value="1"/>
</dbReference>
<protein>
    <recommendedName>
        <fullName evidence="11">Xaa-Pro aminopeptidase</fullName>
    </recommendedName>
</protein>
<dbReference type="CDD" id="cd01085">
    <property type="entry name" value="APP"/>
    <property type="match status" value="1"/>
</dbReference>
<dbReference type="Gene3D" id="3.40.350.10">
    <property type="entry name" value="Creatinase/prolidase N-terminal domain"/>
    <property type="match status" value="2"/>
</dbReference>
<dbReference type="Pfam" id="PF00557">
    <property type="entry name" value="Peptidase_M24"/>
    <property type="match status" value="1"/>
</dbReference>
<dbReference type="GO" id="GO:0005737">
    <property type="term" value="C:cytoplasm"/>
    <property type="evidence" value="ECO:0007669"/>
    <property type="project" value="UniProtKB-ARBA"/>
</dbReference>
<evidence type="ECO:0000256" key="4">
    <source>
        <dbReference type="ARBA" id="ARBA00022801"/>
    </source>
</evidence>
<evidence type="ECO:0000259" key="9">
    <source>
        <dbReference type="Pfam" id="PF16188"/>
    </source>
</evidence>
<proteinExistence type="inferred from homology"/>
<dbReference type="Pfam" id="PF01321">
    <property type="entry name" value="Creatinase_N"/>
    <property type="match status" value="1"/>
</dbReference>
<dbReference type="EMBL" id="HBFA01001716">
    <property type="protein sequence ID" value="CAD8649007.1"/>
    <property type="molecule type" value="Transcribed_RNA"/>
</dbReference>
<evidence type="ECO:0000259" key="7">
    <source>
        <dbReference type="Pfam" id="PF00557"/>
    </source>
</evidence>
<evidence type="ECO:0000256" key="2">
    <source>
        <dbReference type="ARBA" id="ARBA00008766"/>
    </source>
</evidence>